<dbReference type="InterPro" id="IPR015421">
    <property type="entry name" value="PyrdxlP-dep_Trfase_major"/>
</dbReference>
<dbReference type="InterPro" id="IPR050881">
    <property type="entry name" value="LL-DAP_aminotransferase"/>
</dbReference>
<feature type="domain" description="Aminotransferase class I/classII large" evidence="5">
    <location>
        <begin position="29"/>
        <end position="376"/>
    </location>
</feature>
<evidence type="ECO:0000256" key="1">
    <source>
        <dbReference type="ARBA" id="ARBA00001933"/>
    </source>
</evidence>
<dbReference type="GO" id="GO:0030170">
    <property type="term" value="F:pyridoxal phosphate binding"/>
    <property type="evidence" value="ECO:0007669"/>
    <property type="project" value="InterPro"/>
</dbReference>
<dbReference type="GO" id="GO:0008483">
    <property type="term" value="F:transaminase activity"/>
    <property type="evidence" value="ECO:0007669"/>
    <property type="project" value="UniProtKB-KW"/>
</dbReference>
<dbReference type="InterPro" id="IPR015424">
    <property type="entry name" value="PyrdxlP-dep_Trfase"/>
</dbReference>
<reference evidence="6" key="1">
    <citation type="journal article" date="2021" name="PeerJ">
        <title>Extensive microbial diversity within the chicken gut microbiome revealed by metagenomics and culture.</title>
        <authorList>
            <person name="Gilroy R."/>
            <person name="Ravi A."/>
            <person name="Getino M."/>
            <person name="Pursley I."/>
            <person name="Horton D.L."/>
            <person name="Alikhan N.F."/>
            <person name="Baker D."/>
            <person name="Gharbi K."/>
            <person name="Hall N."/>
            <person name="Watson M."/>
            <person name="Adriaenssens E.M."/>
            <person name="Foster-Nyarko E."/>
            <person name="Jarju S."/>
            <person name="Secka A."/>
            <person name="Antonio M."/>
            <person name="Oren A."/>
            <person name="Chaudhuri R.R."/>
            <person name="La Ragione R."/>
            <person name="Hildebrand F."/>
            <person name="Pallen M.J."/>
        </authorList>
    </citation>
    <scope>NUCLEOTIDE SEQUENCE</scope>
    <source>
        <strain evidence="6">ChiHjej13B12-752</strain>
    </source>
</reference>
<gene>
    <name evidence="6" type="ORF">H9891_11705</name>
</gene>
<proteinExistence type="inferred from homology"/>
<keyword evidence="2 4" id="KW-0032">Aminotransferase</keyword>
<dbReference type="PANTHER" id="PTHR42832">
    <property type="entry name" value="AMINO ACID AMINOTRANSFERASE"/>
    <property type="match status" value="1"/>
</dbReference>
<reference evidence="6" key="2">
    <citation type="submission" date="2021-04" db="EMBL/GenBank/DDBJ databases">
        <authorList>
            <person name="Gilroy R."/>
        </authorList>
    </citation>
    <scope>NUCLEOTIDE SEQUENCE</scope>
    <source>
        <strain evidence="6">ChiHjej13B12-752</strain>
    </source>
</reference>
<dbReference type="InterPro" id="IPR015422">
    <property type="entry name" value="PyrdxlP-dep_Trfase_small"/>
</dbReference>
<evidence type="ECO:0000313" key="6">
    <source>
        <dbReference type="EMBL" id="HIW13808.1"/>
    </source>
</evidence>
<evidence type="ECO:0000256" key="2">
    <source>
        <dbReference type="ARBA" id="ARBA00022576"/>
    </source>
</evidence>
<dbReference type="AlphaFoldDB" id="A0A9D1QJ48"/>
<dbReference type="EC" id="2.6.1.-" evidence="4"/>
<comment type="similarity">
    <text evidence="4">Belongs to the class-I pyridoxal-phosphate-dependent aminotransferase family.</text>
</comment>
<dbReference type="Gene3D" id="3.90.1150.10">
    <property type="entry name" value="Aspartate Aminotransferase, domain 1"/>
    <property type="match status" value="1"/>
</dbReference>
<protein>
    <recommendedName>
        <fullName evidence="4">Aminotransferase</fullName>
        <ecNumber evidence="4">2.6.1.-</ecNumber>
    </recommendedName>
</protein>
<dbReference type="InterPro" id="IPR004839">
    <property type="entry name" value="Aminotransferase_I/II_large"/>
</dbReference>
<dbReference type="PANTHER" id="PTHR42832:SF3">
    <property type="entry name" value="L-GLUTAMINE--4-(METHYLSULFANYL)-2-OXOBUTANOATE AMINOTRANSFERASE"/>
    <property type="match status" value="1"/>
</dbReference>
<comment type="caution">
    <text evidence="6">The sequence shown here is derived from an EMBL/GenBank/DDBJ whole genome shotgun (WGS) entry which is preliminary data.</text>
</comment>
<organism evidence="6 7">
    <name type="scientific">Candidatus Salinicoccus stercoripullorum</name>
    <dbReference type="NCBI Taxonomy" id="2838756"/>
    <lineage>
        <taxon>Bacteria</taxon>
        <taxon>Bacillati</taxon>
        <taxon>Bacillota</taxon>
        <taxon>Bacilli</taxon>
        <taxon>Bacillales</taxon>
        <taxon>Staphylococcaceae</taxon>
        <taxon>Salinicoccus</taxon>
    </lineage>
</organism>
<dbReference type="Pfam" id="PF00155">
    <property type="entry name" value="Aminotran_1_2"/>
    <property type="match status" value="1"/>
</dbReference>
<dbReference type="SUPFAM" id="SSF53383">
    <property type="entry name" value="PLP-dependent transferases"/>
    <property type="match status" value="1"/>
</dbReference>
<comment type="cofactor">
    <cofactor evidence="1 4">
        <name>pyridoxal 5'-phosphate</name>
        <dbReference type="ChEBI" id="CHEBI:597326"/>
    </cofactor>
</comment>
<evidence type="ECO:0000313" key="7">
    <source>
        <dbReference type="Proteomes" id="UP000823989"/>
    </source>
</evidence>
<evidence type="ECO:0000256" key="4">
    <source>
        <dbReference type="RuleBase" id="RU000481"/>
    </source>
</evidence>
<dbReference type="InterPro" id="IPR004838">
    <property type="entry name" value="NHTrfase_class1_PyrdxlP-BS"/>
</dbReference>
<accession>A0A9D1QJ48</accession>
<evidence type="ECO:0000256" key="3">
    <source>
        <dbReference type="ARBA" id="ARBA00022679"/>
    </source>
</evidence>
<sequence>MANELLRSIPPSYFGSAMAGEPVTGELPLLNLAVGIPDGETPDSIKESVAESVYLPENQRYGVFRGKRSFKDAIIRFYKKHYDVTLHEENIALLYGTKSGLVQFPMTFIEPGEGVYLPDPGYPDYMAGVKLARGEVYELPLLAGNDFLPDFDSLDKDELSNARLIYLNYPSNPLGAVATKEFFDETVERFKETRTRIVHDFAYAAFSFDEKHPSILSSDPSLECSMEIYSLSKGFNMSGFRAGFAVGNKEMVESINLYQDHTQTGMWGVLQDASVTALEHEEEILSSQHVKFQKRRDVFEKAFADSGIPLNPLKGGIFGWIRVPKGYDGESFAEFLLREKSVLVTPGIPFGSRGRNYIRISLAVDDAVLHTVIERFDSIKEMWR</sequence>
<dbReference type="CDD" id="cd00609">
    <property type="entry name" value="AAT_like"/>
    <property type="match status" value="1"/>
</dbReference>
<name>A0A9D1QJ48_9STAP</name>
<dbReference type="Gene3D" id="3.40.640.10">
    <property type="entry name" value="Type I PLP-dependent aspartate aminotransferase-like (Major domain)"/>
    <property type="match status" value="1"/>
</dbReference>
<dbReference type="Proteomes" id="UP000823989">
    <property type="component" value="Unassembled WGS sequence"/>
</dbReference>
<dbReference type="EMBL" id="DXHR01000037">
    <property type="protein sequence ID" value="HIW13808.1"/>
    <property type="molecule type" value="Genomic_DNA"/>
</dbReference>
<keyword evidence="3 4" id="KW-0808">Transferase</keyword>
<dbReference type="PROSITE" id="PS00105">
    <property type="entry name" value="AA_TRANSFER_CLASS_1"/>
    <property type="match status" value="1"/>
</dbReference>
<evidence type="ECO:0000259" key="5">
    <source>
        <dbReference type="Pfam" id="PF00155"/>
    </source>
</evidence>